<keyword evidence="2" id="KW-0479">Metal-binding</keyword>
<evidence type="ECO:0000256" key="3">
    <source>
        <dbReference type="ARBA" id="ARBA00022801"/>
    </source>
</evidence>
<dbReference type="GO" id="GO:0046872">
    <property type="term" value="F:metal ion binding"/>
    <property type="evidence" value="ECO:0007669"/>
    <property type="project" value="UniProtKB-KW"/>
</dbReference>
<keyword evidence="7" id="KW-1185">Reference proteome</keyword>
<dbReference type="PANTHER" id="PTHR46233:SF3">
    <property type="entry name" value="HYDROXYACYLGLUTATHIONE HYDROLASE GLOC"/>
    <property type="match status" value="1"/>
</dbReference>
<evidence type="ECO:0000256" key="2">
    <source>
        <dbReference type="ARBA" id="ARBA00022723"/>
    </source>
</evidence>
<dbReference type="GO" id="GO:0003677">
    <property type="term" value="F:DNA binding"/>
    <property type="evidence" value="ECO:0007669"/>
    <property type="project" value="InterPro"/>
</dbReference>
<dbReference type="AlphaFoldDB" id="A0A851GJN1"/>
<evidence type="ECO:0000256" key="1">
    <source>
        <dbReference type="ARBA" id="ARBA00001947"/>
    </source>
</evidence>
<dbReference type="GO" id="GO:0016787">
    <property type="term" value="F:hydrolase activity"/>
    <property type="evidence" value="ECO:0007669"/>
    <property type="project" value="UniProtKB-KW"/>
</dbReference>
<keyword evidence="4" id="KW-0862">Zinc</keyword>
<evidence type="ECO:0000256" key="4">
    <source>
        <dbReference type="ARBA" id="ARBA00022833"/>
    </source>
</evidence>
<dbReference type="Gene3D" id="3.60.15.10">
    <property type="entry name" value="Ribonuclease Z/Hydroxyacylglutathione hydrolase-like"/>
    <property type="match status" value="2"/>
</dbReference>
<comment type="caution">
    <text evidence="6">The sequence shown here is derived from an EMBL/GenBank/DDBJ whole genome shotgun (WGS) entry which is preliminary data.</text>
</comment>
<evidence type="ECO:0000259" key="5">
    <source>
        <dbReference type="SMART" id="SM00849"/>
    </source>
</evidence>
<dbReference type="RefSeq" id="WP_178934043.1">
    <property type="nucleotide sequence ID" value="NZ_JACBAZ010000008.1"/>
</dbReference>
<sequence>MTQDKTKAPQIPREDDICDVIGKAMRGQGLTPASLAQQASLPEPAVSRALQADGPALPVHELNAIASALGLNPKALAQLNTYLPGCQAPAGLITITTRFGHAGVNAFILENEHSAWVFDTGTDPSPILSHLSTHRLELKNLYITHGHHDHISGLPSFPEDQTILPENIRHGESRALTPNIRLTALETSGHFTPSRAYFIEGLSAPVCICGDILFAGSMGKASGLSSYQQSLRHARENLLSLPPETLLCPGHGPLSTIALEKQHNPFLA</sequence>
<dbReference type="SUPFAM" id="SSF47413">
    <property type="entry name" value="lambda repressor-like DNA-binding domains"/>
    <property type="match status" value="1"/>
</dbReference>
<comment type="cofactor">
    <cofactor evidence="1">
        <name>Zn(2+)</name>
        <dbReference type="ChEBI" id="CHEBI:29105"/>
    </cofactor>
</comment>
<dbReference type="Proteomes" id="UP000557872">
    <property type="component" value="Unassembled WGS sequence"/>
</dbReference>
<dbReference type="InterPro" id="IPR001279">
    <property type="entry name" value="Metallo-B-lactamas"/>
</dbReference>
<proteinExistence type="predicted"/>
<dbReference type="Pfam" id="PF00753">
    <property type="entry name" value="Lactamase_B"/>
    <property type="match status" value="1"/>
</dbReference>
<protein>
    <submittedName>
        <fullName evidence="6">MBL fold metallo-hydrolase</fullName>
    </submittedName>
</protein>
<keyword evidence="3 6" id="KW-0378">Hydrolase</keyword>
<gene>
    <name evidence="6" type="ORF">HW115_16485</name>
</gene>
<reference evidence="6 7" key="1">
    <citation type="submission" date="2020-07" db="EMBL/GenBank/DDBJ databases">
        <title>Roseicoccus Jingziensis gen. nov., sp. nov., isolated from coastal seawater.</title>
        <authorList>
            <person name="Feng X."/>
        </authorList>
    </citation>
    <scope>NUCLEOTIDE SEQUENCE [LARGE SCALE GENOMIC DNA]</scope>
    <source>
        <strain evidence="6 7">N1E253</strain>
    </source>
</reference>
<dbReference type="PANTHER" id="PTHR46233">
    <property type="entry name" value="HYDROXYACYLGLUTATHIONE HYDROLASE GLOC"/>
    <property type="match status" value="1"/>
</dbReference>
<dbReference type="InterPro" id="IPR051453">
    <property type="entry name" value="MBL_Glyoxalase_II"/>
</dbReference>
<dbReference type="SMART" id="SM00849">
    <property type="entry name" value="Lactamase_B"/>
    <property type="match status" value="1"/>
</dbReference>
<dbReference type="InterPro" id="IPR036866">
    <property type="entry name" value="RibonucZ/Hydroxyglut_hydro"/>
</dbReference>
<evidence type="ECO:0000313" key="6">
    <source>
        <dbReference type="EMBL" id="NWK57222.1"/>
    </source>
</evidence>
<dbReference type="SUPFAM" id="SSF56281">
    <property type="entry name" value="Metallo-hydrolase/oxidoreductase"/>
    <property type="match status" value="1"/>
</dbReference>
<feature type="domain" description="Metallo-beta-lactamase" evidence="5">
    <location>
        <begin position="103"/>
        <end position="251"/>
    </location>
</feature>
<name>A0A851GJN1_9BACT</name>
<dbReference type="EMBL" id="JACBAZ010000008">
    <property type="protein sequence ID" value="NWK57222.1"/>
    <property type="molecule type" value="Genomic_DNA"/>
</dbReference>
<accession>A0A851GJN1</accession>
<evidence type="ECO:0000313" key="7">
    <source>
        <dbReference type="Proteomes" id="UP000557872"/>
    </source>
</evidence>
<dbReference type="InterPro" id="IPR010982">
    <property type="entry name" value="Lambda_DNA-bd_dom_sf"/>
</dbReference>
<organism evidence="6 7">
    <name type="scientific">Oceaniferula marina</name>
    <dbReference type="NCBI Taxonomy" id="2748318"/>
    <lineage>
        <taxon>Bacteria</taxon>
        <taxon>Pseudomonadati</taxon>
        <taxon>Verrucomicrobiota</taxon>
        <taxon>Verrucomicrobiia</taxon>
        <taxon>Verrucomicrobiales</taxon>
        <taxon>Verrucomicrobiaceae</taxon>
        <taxon>Oceaniferula</taxon>
    </lineage>
</organism>